<name>A0ACD3AR09_9AGAR</name>
<organism evidence="1 2">
    <name type="scientific">Pluteus cervinus</name>
    <dbReference type="NCBI Taxonomy" id="181527"/>
    <lineage>
        <taxon>Eukaryota</taxon>
        <taxon>Fungi</taxon>
        <taxon>Dikarya</taxon>
        <taxon>Basidiomycota</taxon>
        <taxon>Agaricomycotina</taxon>
        <taxon>Agaricomycetes</taxon>
        <taxon>Agaricomycetidae</taxon>
        <taxon>Agaricales</taxon>
        <taxon>Pluteineae</taxon>
        <taxon>Pluteaceae</taxon>
        <taxon>Pluteus</taxon>
    </lineage>
</organism>
<dbReference type="EMBL" id="ML208363">
    <property type="protein sequence ID" value="TFK67931.1"/>
    <property type="molecule type" value="Genomic_DNA"/>
</dbReference>
<gene>
    <name evidence="1" type="ORF">BDN72DRAFT_960616</name>
</gene>
<evidence type="ECO:0000313" key="2">
    <source>
        <dbReference type="Proteomes" id="UP000308600"/>
    </source>
</evidence>
<reference evidence="1 2" key="1">
    <citation type="journal article" date="2019" name="Nat. Ecol. Evol.">
        <title>Megaphylogeny resolves global patterns of mushroom evolution.</title>
        <authorList>
            <person name="Varga T."/>
            <person name="Krizsan K."/>
            <person name="Foldi C."/>
            <person name="Dima B."/>
            <person name="Sanchez-Garcia M."/>
            <person name="Sanchez-Ramirez S."/>
            <person name="Szollosi G.J."/>
            <person name="Szarkandi J.G."/>
            <person name="Papp V."/>
            <person name="Albert L."/>
            <person name="Andreopoulos W."/>
            <person name="Angelini C."/>
            <person name="Antonin V."/>
            <person name="Barry K.W."/>
            <person name="Bougher N.L."/>
            <person name="Buchanan P."/>
            <person name="Buyck B."/>
            <person name="Bense V."/>
            <person name="Catcheside P."/>
            <person name="Chovatia M."/>
            <person name="Cooper J."/>
            <person name="Damon W."/>
            <person name="Desjardin D."/>
            <person name="Finy P."/>
            <person name="Geml J."/>
            <person name="Haridas S."/>
            <person name="Hughes K."/>
            <person name="Justo A."/>
            <person name="Karasinski D."/>
            <person name="Kautmanova I."/>
            <person name="Kiss B."/>
            <person name="Kocsube S."/>
            <person name="Kotiranta H."/>
            <person name="LaButti K.M."/>
            <person name="Lechner B.E."/>
            <person name="Liimatainen K."/>
            <person name="Lipzen A."/>
            <person name="Lukacs Z."/>
            <person name="Mihaltcheva S."/>
            <person name="Morgado L.N."/>
            <person name="Niskanen T."/>
            <person name="Noordeloos M.E."/>
            <person name="Ohm R.A."/>
            <person name="Ortiz-Santana B."/>
            <person name="Ovrebo C."/>
            <person name="Racz N."/>
            <person name="Riley R."/>
            <person name="Savchenko A."/>
            <person name="Shiryaev A."/>
            <person name="Soop K."/>
            <person name="Spirin V."/>
            <person name="Szebenyi C."/>
            <person name="Tomsovsky M."/>
            <person name="Tulloss R.E."/>
            <person name="Uehling J."/>
            <person name="Grigoriev I.V."/>
            <person name="Vagvolgyi C."/>
            <person name="Papp T."/>
            <person name="Martin F.M."/>
            <person name="Miettinen O."/>
            <person name="Hibbett D.S."/>
            <person name="Nagy L.G."/>
        </authorList>
    </citation>
    <scope>NUCLEOTIDE SEQUENCE [LARGE SCALE GENOMIC DNA]</scope>
    <source>
        <strain evidence="1 2">NL-1719</strain>
    </source>
</reference>
<proteinExistence type="predicted"/>
<dbReference type="Proteomes" id="UP000308600">
    <property type="component" value="Unassembled WGS sequence"/>
</dbReference>
<protein>
    <submittedName>
        <fullName evidence="1">Uncharacterized protein</fullName>
    </submittedName>
</protein>
<keyword evidence="2" id="KW-1185">Reference proteome</keyword>
<evidence type="ECO:0000313" key="1">
    <source>
        <dbReference type="EMBL" id="TFK67931.1"/>
    </source>
</evidence>
<sequence length="499" mass="56658">MEYIYNALSRHVGNSPTQAGTTLNLLTSEYPLNFATRPLTNRGLLEEHMDATSDIIHGTLPTEHAQACIQVLPSELLREIFPLCVTPKVERFLPPTHIPPRFNTTALAISHTCAAWRTLAISLPHMWSTITVCCPDVRITQLVKLYLQRSGDTIPLDLSLTESNHRYMNGGENLSELWYKSSMRILYWWRNQVHRWRSIELHLDRLFPWKQFMEITPDQISQVETAILALPLWANDEVDWFWDLLHKSPKLCETRWFCLPTFPASAPLGQLTKVHIQTMSMFQLSSFFPAAPLLRDLQIDELRGSAARGVVKVPFLERLKVNLAHLDYAILMDYLCTPQLQHLDLVLQVDTQDETALGSFLFRSQCNLRRLHLRALNSEEESIVRLLRLASPLLMDLVGCTIHLMPITERIFNELMPPIDGSQIGVPFPSLDDLGLIGCRMGEDGLIGKMVSRRADVGAALSVCEIQVSGGQGHHRDEQVLQGLKGSGQLRELYFSRRG</sequence>
<accession>A0ACD3AR09</accession>